<reference evidence="8" key="1">
    <citation type="submission" date="2017-06" db="EMBL/GenBank/DDBJ databases">
        <title>Capnocytophaga spp. assemblies.</title>
        <authorList>
            <person name="Gulvik C.A."/>
        </authorList>
    </citation>
    <scope>NUCLEOTIDE SEQUENCE [LARGE SCALE GENOMIC DNA]</scope>
    <source>
        <strain evidence="8">H5594</strain>
    </source>
</reference>
<dbReference type="AlphaFoldDB" id="A0A250G9H1"/>
<evidence type="ECO:0000313" key="7">
    <source>
        <dbReference type="EMBL" id="ATA92837.1"/>
    </source>
</evidence>
<evidence type="ECO:0000313" key="8">
    <source>
        <dbReference type="Proteomes" id="UP000243136"/>
    </source>
</evidence>
<evidence type="ECO:0000256" key="3">
    <source>
        <dbReference type="ARBA" id="ARBA00012277"/>
    </source>
</evidence>
<evidence type="ECO:0000256" key="1">
    <source>
        <dbReference type="ARBA" id="ARBA00001964"/>
    </source>
</evidence>
<keyword evidence="5" id="KW-0786">Thiamine pyrophosphate</keyword>
<evidence type="ECO:0000259" key="6">
    <source>
        <dbReference type="SMART" id="SM00861"/>
    </source>
</evidence>
<gene>
    <name evidence="7" type="ORF">CGC56_09845</name>
</gene>
<dbReference type="Gene3D" id="3.40.50.920">
    <property type="match status" value="1"/>
</dbReference>
<dbReference type="Pfam" id="PF00676">
    <property type="entry name" value="E1_dh"/>
    <property type="match status" value="1"/>
</dbReference>
<accession>A0A250G9H1</accession>
<sequence>MMKQEDDILKDLSFEEFKKNVLEDYKTALISRECSLLGRREVLTGKAKFGIFGDGKEVPQLAMARAFQNGDFRSGYYRDQTFMMAIGAFTIENFFAGLYAHTDLEADPTSAGRQMGGHFATHSLDQHGNWKNLLKQKNSSSDISPTAGQMPRLLGLAQASKIYREVPETQKEGFSDNGNEVAWGTIGNASTSEGHFFEAFNAAGVMQIPMVISVWDDEYGISVPAKYQTTKENISEILKGFQRDENSKGYEIFTVNGWDYPALIQVYEKAGNIARTQHVPVLIHVKELTQPQGHSTSGSHERYKSAERLQWEKEYDCNAKMREWILEQHFATPEQLEALESEAKKAVREGKKRAWEAYLSPIFKERTQLCDILDNAAHQSASNQTKISEIKSKLMAEITPSRKDIAGAARKALRFISRENIPAVILLRNWLNKYLEETQFKYSSYLYLENDKRPELVQEIKPQYEENDQWVDGRIVLRENFDFLLNKYPNLLIFGEDAGNIGDVNQGLEGLQKKYGELRVADAGIREATIIGQGIGMAMRGLRPIAEIQYLDYILYCTQIMSDDLATLHYRTFGRQVAPLIVRTRGHRLEGIWHAGSHMGALLHLLRGVHILVPRNMTQAAGFYNTLMECEQPALVVECLNGYRLKEKLPVNLGEFKTPVGVIETLREGNDITLVSYGSTLRIVNQVAEELSEFGIEAEVIDVQSLIPFDLNHDIVKSIAKTNRLLVIDEDVPGGASAYILQKIVEEQNAYQFLDSAPQTLSAKDHRPAYASDGDYFSKPNAEDIFEKVYAIMHEVNPNKYPKLR</sequence>
<dbReference type="GO" id="GO:0003863">
    <property type="term" value="F:branched-chain 2-oxo acid dehydrogenase activity"/>
    <property type="evidence" value="ECO:0007669"/>
    <property type="project" value="UniProtKB-EC"/>
</dbReference>
<dbReference type="Pfam" id="PF02780">
    <property type="entry name" value="Transketolase_C"/>
    <property type="match status" value="1"/>
</dbReference>
<dbReference type="InterPro" id="IPR005475">
    <property type="entry name" value="Transketolase-like_Pyr-bd"/>
</dbReference>
<name>A0A250G9H1_9FLAO</name>
<proteinExistence type="predicted"/>
<dbReference type="EC" id="1.2.4.4" evidence="3"/>
<dbReference type="Gene3D" id="3.40.50.970">
    <property type="match status" value="2"/>
</dbReference>
<dbReference type="GO" id="GO:0009083">
    <property type="term" value="P:branched-chain amino acid catabolic process"/>
    <property type="evidence" value="ECO:0007669"/>
    <property type="project" value="TreeGrafter"/>
</dbReference>
<dbReference type="InterPro" id="IPR001017">
    <property type="entry name" value="DH_E1"/>
</dbReference>
<feature type="domain" description="Transketolase-like pyrimidine-binding" evidence="6">
    <location>
        <begin position="471"/>
        <end position="645"/>
    </location>
</feature>
<dbReference type="PANTHER" id="PTHR42980:SF1">
    <property type="entry name" value="2-OXOISOVALERATE DEHYDROGENASE SUBUNIT BETA, MITOCHONDRIAL"/>
    <property type="match status" value="1"/>
</dbReference>
<dbReference type="Pfam" id="PF02779">
    <property type="entry name" value="Transket_pyr"/>
    <property type="match status" value="1"/>
</dbReference>
<dbReference type="InterPro" id="IPR009014">
    <property type="entry name" value="Transketo_C/PFOR_II"/>
</dbReference>
<protein>
    <recommendedName>
        <fullName evidence="3">3-methyl-2-oxobutanoate dehydrogenase (2-methylpropanoyl-transferring)</fullName>
        <ecNumber evidence="3">1.2.4.4</ecNumber>
    </recommendedName>
</protein>
<dbReference type="SMART" id="SM00861">
    <property type="entry name" value="Transket_pyr"/>
    <property type="match status" value="1"/>
</dbReference>
<dbReference type="CDD" id="cd02000">
    <property type="entry name" value="TPP_E1_PDC_ADC_BCADC"/>
    <property type="match status" value="1"/>
</dbReference>
<dbReference type="SUPFAM" id="SSF52922">
    <property type="entry name" value="TK C-terminal domain-like"/>
    <property type="match status" value="1"/>
</dbReference>
<keyword evidence="4" id="KW-0560">Oxidoreductase</keyword>
<organism evidence="7 8">
    <name type="scientific">Capnocytophaga canimorsus</name>
    <dbReference type="NCBI Taxonomy" id="28188"/>
    <lineage>
        <taxon>Bacteria</taxon>
        <taxon>Pseudomonadati</taxon>
        <taxon>Bacteroidota</taxon>
        <taxon>Flavobacteriia</taxon>
        <taxon>Flavobacteriales</taxon>
        <taxon>Flavobacteriaceae</taxon>
        <taxon>Capnocytophaga</taxon>
    </lineage>
</organism>
<dbReference type="InterPro" id="IPR029061">
    <property type="entry name" value="THDP-binding"/>
</dbReference>
<dbReference type="EMBL" id="CP022388">
    <property type="protein sequence ID" value="ATA92837.1"/>
    <property type="molecule type" value="Genomic_DNA"/>
</dbReference>
<evidence type="ECO:0000256" key="4">
    <source>
        <dbReference type="ARBA" id="ARBA00023002"/>
    </source>
</evidence>
<comment type="cofactor">
    <cofactor evidence="1">
        <name>thiamine diphosphate</name>
        <dbReference type="ChEBI" id="CHEBI:58937"/>
    </cofactor>
</comment>
<dbReference type="InterPro" id="IPR033248">
    <property type="entry name" value="Transketolase_C"/>
</dbReference>
<comment type="function">
    <text evidence="2">E1 component of the 2-oxoglutarate dehydrogenase (OGDH) complex which catalyzes the decarboxylation of 2-oxoglutarate, the first step in the conversion of 2-oxoglutarate to succinyl-CoA and CO(2).</text>
</comment>
<evidence type="ECO:0000256" key="5">
    <source>
        <dbReference type="ARBA" id="ARBA00023052"/>
    </source>
</evidence>
<dbReference type="SUPFAM" id="SSF52518">
    <property type="entry name" value="Thiamin diphosphate-binding fold (THDP-binding)"/>
    <property type="match status" value="2"/>
</dbReference>
<evidence type="ECO:0000256" key="2">
    <source>
        <dbReference type="ARBA" id="ARBA00003906"/>
    </source>
</evidence>
<dbReference type="Proteomes" id="UP000243136">
    <property type="component" value="Chromosome"/>
</dbReference>
<dbReference type="GO" id="GO:0007584">
    <property type="term" value="P:response to nutrient"/>
    <property type="evidence" value="ECO:0007669"/>
    <property type="project" value="TreeGrafter"/>
</dbReference>
<dbReference type="PANTHER" id="PTHR42980">
    <property type="entry name" value="2-OXOISOVALERATE DEHYDROGENASE SUBUNIT BETA-RELATED"/>
    <property type="match status" value="1"/>
</dbReference>